<dbReference type="Gene3D" id="3.40.50.620">
    <property type="entry name" value="HUPs"/>
    <property type="match status" value="1"/>
</dbReference>
<organism evidence="12 13">
    <name type="scientific">Rarobacter faecitabidus</name>
    <dbReference type="NCBI Taxonomy" id="13243"/>
    <lineage>
        <taxon>Bacteria</taxon>
        <taxon>Bacillati</taxon>
        <taxon>Actinomycetota</taxon>
        <taxon>Actinomycetes</taxon>
        <taxon>Micrococcales</taxon>
        <taxon>Rarobacteraceae</taxon>
        <taxon>Rarobacter</taxon>
    </lineage>
</organism>
<feature type="binding site" evidence="10">
    <location>
        <position position="238"/>
    </location>
    <ligand>
        <name>L-cysteinyl-5'-AMP</name>
        <dbReference type="ChEBI" id="CHEBI:144924"/>
    </ligand>
</feature>
<keyword evidence="13" id="KW-1185">Reference proteome</keyword>
<comment type="subunit">
    <text evidence="3 10">Monomer.</text>
</comment>
<evidence type="ECO:0000256" key="4">
    <source>
        <dbReference type="ARBA" id="ARBA00022598"/>
    </source>
</evidence>
<keyword evidence="7 10" id="KW-0862">Zinc</keyword>
<dbReference type="PANTHER" id="PTHR10890">
    <property type="entry name" value="CYSTEINYL-TRNA SYNTHETASE"/>
    <property type="match status" value="1"/>
</dbReference>
<dbReference type="PANTHER" id="PTHR10890:SF3">
    <property type="entry name" value="CYSTEINE--TRNA LIGASE, CYTOPLASMIC"/>
    <property type="match status" value="1"/>
</dbReference>
<dbReference type="EC" id="6.3.1.13" evidence="10"/>
<keyword evidence="6 10" id="KW-0547">Nucleotide-binding</keyword>
<evidence type="ECO:0000256" key="3">
    <source>
        <dbReference type="ARBA" id="ARBA00011245"/>
    </source>
</evidence>
<keyword evidence="8 10" id="KW-0067">ATP-binding</keyword>
<feature type="binding site" evidence="10">
    <location>
        <position position="63"/>
    </location>
    <ligand>
        <name>L-cysteinyl-5'-AMP</name>
        <dbReference type="ChEBI" id="CHEBI:144924"/>
    </ligand>
</feature>
<feature type="binding site" evidence="10">
    <location>
        <position position="48"/>
    </location>
    <ligand>
        <name>Zn(2+)</name>
        <dbReference type="ChEBI" id="CHEBI:29105"/>
    </ligand>
</feature>
<protein>
    <recommendedName>
        <fullName evidence="10">L-cysteine:1D-myo-inositol 2-amino-2-deoxy-alpha-D-glucopyranoside ligase</fullName>
        <shortName evidence="10">L-Cys:GlcN-Ins ligase</shortName>
        <ecNumber evidence="10">6.3.1.13</ecNumber>
    </recommendedName>
    <alternativeName>
        <fullName evidence="10">Mycothiol ligase</fullName>
        <shortName evidence="10">MSH ligase</shortName>
    </alternativeName>
</protein>
<dbReference type="GO" id="GO:0010125">
    <property type="term" value="P:mycothiol biosynthetic process"/>
    <property type="evidence" value="ECO:0007669"/>
    <property type="project" value="UniProtKB-UniRule"/>
</dbReference>
<dbReference type="AlphaFoldDB" id="A0A542ZVY4"/>
<dbReference type="InterPro" id="IPR024909">
    <property type="entry name" value="Cys-tRNA/MSH_ligase"/>
</dbReference>
<comment type="function">
    <text evidence="1 10">Catalyzes the ATP-dependent condensation of GlcN-Ins and L-cysteine to form L-Cys-GlcN-Ins.</text>
</comment>
<feature type="short sequence motif" description="'KMSKS' region" evidence="10">
    <location>
        <begin position="305"/>
        <end position="309"/>
    </location>
</feature>
<comment type="caution">
    <text evidence="10">Lacks conserved residue(s) required for the propagation of feature annotation.</text>
</comment>
<dbReference type="GO" id="GO:0004817">
    <property type="term" value="F:cysteine-tRNA ligase activity"/>
    <property type="evidence" value="ECO:0007669"/>
    <property type="project" value="TreeGrafter"/>
</dbReference>
<dbReference type="EMBL" id="VFOS01000001">
    <property type="protein sequence ID" value="TQL64524.1"/>
    <property type="molecule type" value="Genomic_DNA"/>
</dbReference>
<dbReference type="RefSeq" id="WP_142119531.1">
    <property type="nucleotide sequence ID" value="NZ_BAAASV010000007.1"/>
</dbReference>
<comment type="catalytic activity">
    <reaction evidence="9 10">
        <text>1D-myo-inositol 2-amino-2-deoxy-alpha-D-glucopyranoside + L-cysteine + ATP = 1D-myo-inositol 2-(L-cysteinylamino)-2-deoxy-alpha-D-glucopyranoside + AMP + diphosphate + H(+)</text>
        <dbReference type="Rhea" id="RHEA:26176"/>
        <dbReference type="ChEBI" id="CHEBI:15378"/>
        <dbReference type="ChEBI" id="CHEBI:30616"/>
        <dbReference type="ChEBI" id="CHEBI:33019"/>
        <dbReference type="ChEBI" id="CHEBI:35235"/>
        <dbReference type="ChEBI" id="CHEBI:58886"/>
        <dbReference type="ChEBI" id="CHEBI:58887"/>
        <dbReference type="ChEBI" id="CHEBI:456215"/>
        <dbReference type="EC" id="6.3.1.13"/>
    </reaction>
</comment>
<proteinExistence type="inferred from homology"/>
<dbReference type="GO" id="GO:0035446">
    <property type="term" value="F:cysteine-glucosaminylinositol ligase activity"/>
    <property type="evidence" value="ECO:0007669"/>
    <property type="project" value="UniProtKB-UniRule"/>
</dbReference>
<dbReference type="Pfam" id="PF01406">
    <property type="entry name" value="tRNA-synt_1e"/>
    <property type="match status" value="1"/>
</dbReference>
<feature type="binding site" evidence="10">
    <location>
        <begin position="86"/>
        <end position="88"/>
    </location>
    <ligand>
        <name>L-cysteinyl-5'-AMP</name>
        <dbReference type="ChEBI" id="CHEBI:144924"/>
    </ligand>
</feature>
<evidence type="ECO:0000313" key="12">
    <source>
        <dbReference type="EMBL" id="TQL64524.1"/>
    </source>
</evidence>
<evidence type="ECO:0000256" key="9">
    <source>
        <dbReference type="ARBA" id="ARBA00048350"/>
    </source>
</evidence>
<sequence>MLSWPRPTIPDLPDSPHQLAPVRAFDSSARAVVDTVIEGADKAGLYVCGVTPYDATHVGHAATYLAFDVLHRAWIDAGLTVLYTSNVTDVDDPLLERATATGVDWRDLAEAQSALYGRDMTALSVIPPDTYISATESIPAVIDAIEEFVAAGLAYFVPAPEAAEPGSLDVYADLSKIDSFGSVAHLDRDGMLAVFAERGGDPGRAGKRDELDPLLWLAARPGEPSWDGRSLGHGRPGWHIECAVIARAGLGAVFDVQGGGQDLLFPHHEMSTAHSQGLDPAGSRARHLGARHHVHAGLVSYQGEKMSKSLGNLVFVSTLLAGGAPPAAIRVAILSNHYRRDWEWYDDAVERAQSRISTWRRALSGYGGADPIEFLDEVRAAVRDDLDTPRALRAMDEWSARTIAAAETGDDGVPAAAGIVSRTLSALLGIDL</sequence>
<evidence type="ECO:0000313" key="13">
    <source>
        <dbReference type="Proteomes" id="UP000315389"/>
    </source>
</evidence>
<feature type="binding site" evidence="10">
    <location>
        <position position="242"/>
    </location>
    <ligand>
        <name>Zn(2+)</name>
        <dbReference type="ChEBI" id="CHEBI:29105"/>
    </ligand>
</feature>
<evidence type="ECO:0000256" key="7">
    <source>
        <dbReference type="ARBA" id="ARBA00022833"/>
    </source>
</evidence>
<comment type="similarity">
    <text evidence="2 10">Belongs to the class-I aminoacyl-tRNA synthetase family. MshC subfamily.</text>
</comment>
<name>A0A542ZVY4_RARFA</name>
<dbReference type="PRINTS" id="PR00983">
    <property type="entry name" value="TRNASYNTHCYS"/>
</dbReference>
<dbReference type="GO" id="GO:0006423">
    <property type="term" value="P:cysteinyl-tRNA aminoacylation"/>
    <property type="evidence" value="ECO:0007669"/>
    <property type="project" value="TreeGrafter"/>
</dbReference>
<dbReference type="GO" id="GO:0005524">
    <property type="term" value="F:ATP binding"/>
    <property type="evidence" value="ECO:0007669"/>
    <property type="project" value="UniProtKB-KW"/>
</dbReference>
<feature type="domain" description="tRNA synthetases class I catalytic" evidence="11">
    <location>
        <begin position="41"/>
        <end position="353"/>
    </location>
</feature>
<evidence type="ECO:0000256" key="6">
    <source>
        <dbReference type="ARBA" id="ARBA00022741"/>
    </source>
</evidence>
<dbReference type="InterPro" id="IPR014729">
    <property type="entry name" value="Rossmann-like_a/b/a_fold"/>
</dbReference>
<evidence type="ECO:0000259" key="11">
    <source>
        <dbReference type="Pfam" id="PF01406"/>
    </source>
</evidence>
<dbReference type="OrthoDB" id="9815130at2"/>
<feature type="binding site" evidence="10">
    <location>
        <position position="299"/>
    </location>
    <ligand>
        <name>L-cysteinyl-5'-AMP</name>
        <dbReference type="ChEBI" id="CHEBI:144924"/>
    </ligand>
</feature>
<dbReference type="GO" id="GO:0008270">
    <property type="term" value="F:zinc ion binding"/>
    <property type="evidence" value="ECO:0007669"/>
    <property type="project" value="UniProtKB-UniRule"/>
</dbReference>
<dbReference type="GO" id="GO:0005829">
    <property type="term" value="C:cytosol"/>
    <property type="evidence" value="ECO:0007669"/>
    <property type="project" value="TreeGrafter"/>
</dbReference>
<evidence type="ECO:0000256" key="1">
    <source>
        <dbReference type="ARBA" id="ARBA00003679"/>
    </source>
</evidence>
<dbReference type="NCBIfam" id="TIGR03447">
    <property type="entry name" value="mycothiol_MshC"/>
    <property type="match status" value="1"/>
</dbReference>
<feature type="binding site" evidence="10">
    <location>
        <position position="267"/>
    </location>
    <ligand>
        <name>Zn(2+)</name>
        <dbReference type="ChEBI" id="CHEBI:29105"/>
    </ligand>
</feature>
<evidence type="ECO:0000256" key="2">
    <source>
        <dbReference type="ARBA" id="ARBA00007723"/>
    </source>
</evidence>
<evidence type="ECO:0000256" key="10">
    <source>
        <dbReference type="HAMAP-Rule" id="MF_01697"/>
    </source>
</evidence>
<gene>
    <name evidence="10" type="primary">mshC</name>
    <name evidence="12" type="ORF">FB461_1029</name>
</gene>
<accession>A0A542ZVY4</accession>
<comment type="cofactor">
    <cofactor evidence="10">
        <name>Zn(2+)</name>
        <dbReference type="ChEBI" id="CHEBI:29105"/>
    </cofactor>
    <text evidence="10">Binds 1 zinc ion per subunit.</text>
</comment>
<dbReference type="Proteomes" id="UP000315389">
    <property type="component" value="Unassembled WGS sequence"/>
</dbReference>
<feature type="binding site" evidence="10">
    <location>
        <begin position="260"/>
        <end position="262"/>
    </location>
    <ligand>
        <name>L-cysteinyl-5'-AMP</name>
        <dbReference type="ChEBI" id="CHEBI:144924"/>
    </ligand>
</feature>
<keyword evidence="12" id="KW-0030">Aminoacyl-tRNA synthetase</keyword>
<keyword evidence="5 10" id="KW-0479">Metal-binding</keyword>
<dbReference type="SUPFAM" id="SSF52374">
    <property type="entry name" value="Nucleotidylyl transferase"/>
    <property type="match status" value="1"/>
</dbReference>
<reference evidence="12 13" key="1">
    <citation type="submission" date="2019-06" db="EMBL/GenBank/DDBJ databases">
        <title>Sequencing the genomes of 1000 actinobacteria strains.</title>
        <authorList>
            <person name="Klenk H.-P."/>
        </authorList>
    </citation>
    <scope>NUCLEOTIDE SEQUENCE [LARGE SCALE GENOMIC DNA]</scope>
    <source>
        <strain evidence="12 13">DSM 4813</strain>
    </source>
</reference>
<evidence type="ECO:0000256" key="8">
    <source>
        <dbReference type="ARBA" id="ARBA00022840"/>
    </source>
</evidence>
<dbReference type="InterPro" id="IPR017812">
    <property type="entry name" value="Mycothiol_ligase_MshC"/>
</dbReference>
<keyword evidence="4 10" id="KW-0436">Ligase</keyword>
<dbReference type="Gene3D" id="1.20.120.640">
    <property type="entry name" value="Anticodon-binding domain of a subclass of class I aminoacyl-tRNA synthetases"/>
    <property type="match status" value="1"/>
</dbReference>
<evidence type="ECO:0000256" key="5">
    <source>
        <dbReference type="ARBA" id="ARBA00022723"/>
    </source>
</evidence>
<dbReference type="InterPro" id="IPR032678">
    <property type="entry name" value="tRNA-synt_1_cat_dom"/>
</dbReference>
<feature type="short sequence motif" description="'ERGGDP' region" evidence="10">
    <location>
        <begin position="197"/>
        <end position="202"/>
    </location>
</feature>
<comment type="caution">
    <text evidence="12">The sequence shown here is derived from an EMBL/GenBank/DDBJ whole genome shotgun (WGS) entry which is preliminary data.</text>
</comment>
<dbReference type="HAMAP" id="MF_01697">
    <property type="entry name" value="MshC"/>
    <property type="match status" value="1"/>
</dbReference>